<feature type="transmembrane region" description="Helical" evidence="1">
    <location>
        <begin position="187"/>
        <end position="210"/>
    </location>
</feature>
<evidence type="ECO:0000256" key="1">
    <source>
        <dbReference type="SAM" id="Phobius"/>
    </source>
</evidence>
<reference evidence="2" key="3">
    <citation type="submission" date="2021-01" db="EMBL/GenBank/DDBJ databases">
        <authorList>
            <consortium name="Genoscope - CEA"/>
            <person name="William W."/>
        </authorList>
    </citation>
    <scope>NUCLEOTIDE SEQUENCE</scope>
</reference>
<protein>
    <submittedName>
        <fullName evidence="2">(rape) hypothetical protein</fullName>
    </submittedName>
    <submittedName>
        <fullName evidence="3">BnaC03g70050D protein</fullName>
    </submittedName>
</protein>
<dbReference type="Gramene" id="CDY10609">
    <property type="protein sequence ID" value="CDY10609"/>
    <property type="gene ID" value="GSBRNA2T00032589001"/>
</dbReference>
<accession>A0A078FCD8</accession>
<dbReference type="PaxDb" id="3708-A0A078FCD8"/>
<dbReference type="PANTHER" id="PTHR46666">
    <property type="entry name" value="60S RIBOSOMAL L18A-LIKE PROTEIN"/>
    <property type="match status" value="1"/>
</dbReference>
<feature type="transmembrane region" description="Helical" evidence="1">
    <location>
        <begin position="12"/>
        <end position="33"/>
    </location>
</feature>
<sequence length="213" mass="23989">MLSVPVLVFHHLLLLLMLQMCIIALPSCLYLFVLTIRAYIKEPTTPVWDGSDIRAILRQESLIPVGDGPRISQAVSLSLSLSIDPSFFCNFPGFLATGKINIYRYYFAMNENVEEQKKGKYVLIRDGGDEEGNELGGLFYKPLPCFGLGIGWLSFLLGFFFPFAWYFATFLYLTNYYRRDPRERSGLAASAIAALIFTVALLITVLVLVFSGR</sequence>
<dbReference type="Proteomes" id="UP001295469">
    <property type="component" value="Chromosome C03"/>
</dbReference>
<keyword evidence="1" id="KW-1133">Transmembrane helix</keyword>
<gene>
    <name evidence="3" type="primary">BnaC03g70050D</name>
    <name evidence="2" type="ORF">DARMORV10_C03P92120.1</name>
    <name evidence="3" type="ORF">GSBRNA2T00032589001</name>
</gene>
<feature type="transmembrane region" description="Helical" evidence="1">
    <location>
        <begin position="145"/>
        <end position="167"/>
    </location>
</feature>
<dbReference type="STRING" id="3708.A0A078FCD8"/>
<keyword evidence="4" id="KW-1185">Reference proteome</keyword>
<evidence type="ECO:0000313" key="2">
    <source>
        <dbReference type="EMBL" id="CAF1712719.1"/>
    </source>
</evidence>
<evidence type="ECO:0000313" key="4">
    <source>
        <dbReference type="Proteomes" id="UP000028999"/>
    </source>
</evidence>
<keyword evidence="1" id="KW-0812">Transmembrane</keyword>
<evidence type="ECO:0000313" key="3">
    <source>
        <dbReference type="EMBL" id="CDY10609.1"/>
    </source>
</evidence>
<proteinExistence type="predicted"/>
<name>A0A078FCD8_BRANA</name>
<dbReference type="Proteomes" id="UP000028999">
    <property type="component" value="Unassembled WGS sequence"/>
</dbReference>
<reference evidence="3 4" key="1">
    <citation type="journal article" date="2014" name="Science">
        <title>Plant genetics. Early allopolyploid evolution in the post-Neolithic Brassica napus oilseed genome.</title>
        <authorList>
            <person name="Chalhoub B."/>
            <person name="Denoeud F."/>
            <person name="Liu S."/>
            <person name="Parkin I.A."/>
            <person name="Tang H."/>
            <person name="Wang X."/>
            <person name="Chiquet J."/>
            <person name="Belcram H."/>
            <person name="Tong C."/>
            <person name="Samans B."/>
            <person name="Correa M."/>
            <person name="Da Silva C."/>
            <person name="Just J."/>
            <person name="Falentin C."/>
            <person name="Koh C.S."/>
            <person name="Le Clainche I."/>
            <person name="Bernard M."/>
            <person name="Bento P."/>
            <person name="Noel B."/>
            <person name="Labadie K."/>
            <person name="Alberti A."/>
            <person name="Charles M."/>
            <person name="Arnaud D."/>
            <person name="Guo H."/>
            <person name="Daviaud C."/>
            <person name="Alamery S."/>
            <person name="Jabbari K."/>
            <person name="Zhao M."/>
            <person name="Edger P.P."/>
            <person name="Chelaifa H."/>
            <person name="Tack D."/>
            <person name="Lassalle G."/>
            <person name="Mestiri I."/>
            <person name="Schnel N."/>
            <person name="Le Paslier M.C."/>
            <person name="Fan G."/>
            <person name="Renault V."/>
            <person name="Bayer P.E."/>
            <person name="Golicz A.A."/>
            <person name="Manoli S."/>
            <person name="Lee T.H."/>
            <person name="Thi V.H."/>
            <person name="Chalabi S."/>
            <person name="Hu Q."/>
            <person name="Fan C."/>
            <person name="Tollenaere R."/>
            <person name="Lu Y."/>
            <person name="Battail C."/>
            <person name="Shen J."/>
            <person name="Sidebottom C.H."/>
            <person name="Wang X."/>
            <person name="Canaguier A."/>
            <person name="Chauveau A."/>
            <person name="Berard A."/>
            <person name="Deniot G."/>
            <person name="Guan M."/>
            <person name="Liu Z."/>
            <person name="Sun F."/>
            <person name="Lim Y.P."/>
            <person name="Lyons E."/>
            <person name="Town C.D."/>
            <person name="Bancroft I."/>
            <person name="Wang X."/>
            <person name="Meng J."/>
            <person name="Ma J."/>
            <person name="Pires J.C."/>
            <person name="King G.J."/>
            <person name="Brunel D."/>
            <person name="Delourme R."/>
            <person name="Renard M."/>
            <person name="Aury J.M."/>
            <person name="Adams K.L."/>
            <person name="Batley J."/>
            <person name="Snowdon R.J."/>
            <person name="Tost J."/>
            <person name="Edwards D."/>
            <person name="Zhou Y."/>
            <person name="Hua W."/>
            <person name="Sharpe A.G."/>
            <person name="Paterson A.H."/>
            <person name="Guan C."/>
            <person name="Wincker P."/>
        </authorList>
    </citation>
    <scope>NUCLEOTIDE SEQUENCE [LARGE SCALE GENOMIC DNA]</scope>
    <source>
        <strain evidence="4">cv. Darmor-bzh</strain>
    </source>
</reference>
<keyword evidence="1" id="KW-0472">Membrane</keyword>
<organism evidence="3 4">
    <name type="scientific">Brassica napus</name>
    <name type="common">Rape</name>
    <dbReference type="NCBI Taxonomy" id="3708"/>
    <lineage>
        <taxon>Eukaryota</taxon>
        <taxon>Viridiplantae</taxon>
        <taxon>Streptophyta</taxon>
        <taxon>Embryophyta</taxon>
        <taxon>Tracheophyta</taxon>
        <taxon>Spermatophyta</taxon>
        <taxon>Magnoliopsida</taxon>
        <taxon>eudicotyledons</taxon>
        <taxon>Gunneridae</taxon>
        <taxon>Pentapetalae</taxon>
        <taxon>rosids</taxon>
        <taxon>malvids</taxon>
        <taxon>Brassicales</taxon>
        <taxon>Brassicaceae</taxon>
        <taxon>Brassiceae</taxon>
        <taxon>Brassica</taxon>
    </lineage>
</organism>
<reference evidence="3" key="2">
    <citation type="submission" date="2014-06" db="EMBL/GenBank/DDBJ databases">
        <authorList>
            <person name="Genoscope - CEA"/>
        </authorList>
    </citation>
    <scope>NUCLEOTIDE SEQUENCE</scope>
</reference>
<dbReference type="AlphaFoldDB" id="A0A078FCD8"/>
<dbReference type="EMBL" id="LK032004">
    <property type="protein sequence ID" value="CDY10609.1"/>
    <property type="molecule type" value="Genomic_DNA"/>
</dbReference>
<dbReference type="PANTHER" id="PTHR46666:SF9">
    <property type="entry name" value="60S RIBOSOMAL PROTEIN L18A-LIKE PROTEIN"/>
    <property type="match status" value="1"/>
</dbReference>
<dbReference type="EMBL" id="HG994367">
    <property type="protein sequence ID" value="CAF1712719.1"/>
    <property type="molecule type" value="Genomic_DNA"/>
</dbReference>